<dbReference type="AlphaFoldDB" id="A0A109JB33"/>
<sequence length="439" mass="46186">MQSAPKQTTQTTTTEPSKIASPYIEKYYAQLDDAYSNGKPGYYPGSTVIDLSDATKNAQNSIINTATNGSPLIGNAHNAVNNVTTGAAFDPTGANTLKAGTGFTNTATGNAQSLSDILTGQSNPATAMLQGTANGDYLNSNPHLAQAIKNANDPLIDQFKSEIAPGINSQFAKAGRSGSGAFASVRNKAEKTLTDAMAKNASDIAYGNYVTERGNMLDAQKSIGGLYDSNAQNAISATGMLGNLSQGQQDSRNNAASALMSGQNAQANTQLAGAGMAGDQRNLDYLDAEKLAGVGAQQDAYKDLQLQDKINRWDASEYKDINNAMQAINAYTTGGFNTQSTTKPYFSNGTSTAIGGIGALASLLALCDRRKKENIKRCGSMIDGTALYEFTYINDPTKQIYIGPMAQDVEITRPHAVIEIDGVKHVHLGALAGDPVYVQ</sequence>
<dbReference type="InterPro" id="IPR030392">
    <property type="entry name" value="S74_ICA"/>
</dbReference>
<evidence type="ECO:0000256" key="1">
    <source>
        <dbReference type="SAM" id="Phobius"/>
    </source>
</evidence>
<dbReference type="Proteomes" id="UP000068164">
    <property type="component" value="Unassembled WGS sequence"/>
</dbReference>
<dbReference type="OrthoDB" id="8404223at2"/>
<protein>
    <recommendedName>
        <fullName evidence="2">Peptidase S74 domain-containing protein</fullName>
    </recommendedName>
</protein>
<accession>A0A109JB33</accession>
<name>A0A109JB33_9HYPH</name>
<gene>
    <name evidence="3" type="ORF">AS026_15800</name>
</gene>
<feature type="transmembrane region" description="Helical" evidence="1">
    <location>
        <begin position="345"/>
        <end position="367"/>
    </location>
</feature>
<keyword evidence="4" id="KW-1185">Reference proteome</keyword>
<organism evidence="3 4">
    <name type="scientific">Rhizobium altiplani</name>
    <dbReference type="NCBI Taxonomy" id="1864509"/>
    <lineage>
        <taxon>Bacteria</taxon>
        <taxon>Pseudomonadati</taxon>
        <taxon>Pseudomonadota</taxon>
        <taxon>Alphaproteobacteria</taxon>
        <taxon>Hyphomicrobiales</taxon>
        <taxon>Rhizobiaceae</taxon>
        <taxon>Rhizobium/Agrobacterium group</taxon>
        <taxon>Rhizobium</taxon>
    </lineage>
</organism>
<keyword evidence="1" id="KW-1133">Transmembrane helix</keyword>
<evidence type="ECO:0000313" key="3">
    <source>
        <dbReference type="EMBL" id="KWV45668.1"/>
    </source>
</evidence>
<reference evidence="3 4" key="1">
    <citation type="submission" date="2015-11" db="EMBL/GenBank/DDBJ databases">
        <title>Draft Genome Sequence of the Strain BR 10423 (Rhizobium sp.) isolated from nodules of Mimosa pudica.</title>
        <authorList>
            <person name="Barauna A.C."/>
            <person name="Zilli J.E."/>
            <person name="Simoes-Araujo J.L."/>
            <person name="Reis V.M."/>
            <person name="James E.K."/>
            <person name="Reis F.B.Jr."/>
            <person name="Rouws L.F."/>
            <person name="Passos S.R."/>
            <person name="Gois S.R."/>
        </authorList>
    </citation>
    <scope>NUCLEOTIDE SEQUENCE [LARGE SCALE GENOMIC DNA]</scope>
    <source>
        <strain evidence="3 4">BR10423</strain>
    </source>
</reference>
<evidence type="ECO:0000259" key="2">
    <source>
        <dbReference type="Pfam" id="PF13884"/>
    </source>
</evidence>
<dbReference type="Pfam" id="PF13884">
    <property type="entry name" value="Peptidase_S74"/>
    <property type="match status" value="1"/>
</dbReference>
<feature type="domain" description="Peptidase S74" evidence="2">
    <location>
        <begin position="367"/>
        <end position="416"/>
    </location>
</feature>
<proteinExistence type="predicted"/>
<keyword evidence="1" id="KW-0472">Membrane</keyword>
<comment type="caution">
    <text evidence="3">The sequence shown here is derived from an EMBL/GenBank/DDBJ whole genome shotgun (WGS) entry which is preliminary data.</text>
</comment>
<evidence type="ECO:0000313" key="4">
    <source>
        <dbReference type="Proteomes" id="UP000068164"/>
    </source>
</evidence>
<dbReference type="EMBL" id="LNCD01000115">
    <property type="protein sequence ID" value="KWV45668.1"/>
    <property type="molecule type" value="Genomic_DNA"/>
</dbReference>
<keyword evidence="1" id="KW-0812">Transmembrane</keyword>
<dbReference type="RefSeq" id="WP_062373068.1">
    <property type="nucleotide sequence ID" value="NZ_LNCD01000115.1"/>
</dbReference>